<dbReference type="Pfam" id="PF09339">
    <property type="entry name" value="HTH_IclR"/>
    <property type="match status" value="1"/>
</dbReference>
<dbReference type="Gene3D" id="1.10.10.10">
    <property type="entry name" value="Winged helix-like DNA-binding domain superfamily/Winged helix DNA-binding domain"/>
    <property type="match status" value="1"/>
</dbReference>
<evidence type="ECO:0000313" key="9">
    <source>
        <dbReference type="Proteomes" id="UP000253975"/>
    </source>
</evidence>
<dbReference type="GO" id="GO:0003700">
    <property type="term" value="F:DNA-binding transcription factor activity"/>
    <property type="evidence" value="ECO:0007669"/>
    <property type="project" value="TreeGrafter"/>
</dbReference>
<accession>A0A369LMD3</accession>
<dbReference type="InterPro" id="IPR029016">
    <property type="entry name" value="GAF-like_dom_sf"/>
</dbReference>
<dbReference type="SUPFAM" id="SSF55781">
    <property type="entry name" value="GAF domain-like"/>
    <property type="match status" value="1"/>
</dbReference>
<dbReference type="SMART" id="SM00346">
    <property type="entry name" value="HTH_ICLR"/>
    <property type="match status" value="1"/>
</dbReference>
<feature type="domain" description="HTH iclR-type" evidence="6">
    <location>
        <begin position="13"/>
        <end position="74"/>
    </location>
</feature>
<protein>
    <recommendedName>
        <fullName evidence="5">Glycerol operon regulatory protein</fullName>
    </recommendedName>
</protein>
<dbReference type="EMBL" id="PPTO01000004">
    <property type="protein sequence ID" value="RDB59827.1"/>
    <property type="molecule type" value="Genomic_DNA"/>
</dbReference>
<keyword evidence="3" id="KW-0804">Transcription</keyword>
<dbReference type="SUPFAM" id="SSF46785">
    <property type="entry name" value="Winged helix' DNA-binding domain"/>
    <property type="match status" value="1"/>
</dbReference>
<evidence type="ECO:0000313" key="8">
    <source>
        <dbReference type="EMBL" id="RDB59827.1"/>
    </source>
</evidence>
<dbReference type="Gene3D" id="3.30.450.40">
    <property type="match status" value="1"/>
</dbReference>
<gene>
    <name evidence="8" type="ORF">C1881_03885</name>
</gene>
<dbReference type="InterPro" id="IPR036390">
    <property type="entry name" value="WH_DNA-bd_sf"/>
</dbReference>
<dbReference type="RefSeq" id="WP_114615219.1">
    <property type="nucleotide sequence ID" value="NZ_PPTO01000004.1"/>
</dbReference>
<feature type="domain" description="IclR-ED" evidence="7">
    <location>
        <begin position="75"/>
        <end position="258"/>
    </location>
</feature>
<dbReference type="GO" id="GO:0003677">
    <property type="term" value="F:DNA binding"/>
    <property type="evidence" value="ECO:0007669"/>
    <property type="project" value="UniProtKB-KW"/>
</dbReference>
<evidence type="ECO:0000259" key="7">
    <source>
        <dbReference type="PROSITE" id="PS51078"/>
    </source>
</evidence>
<dbReference type="InterPro" id="IPR005471">
    <property type="entry name" value="Tscrpt_reg_IclR_N"/>
</dbReference>
<dbReference type="InterPro" id="IPR036388">
    <property type="entry name" value="WH-like_DNA-bd_sf"/>
</dbReference>
<proteinExistence type="predicted"/>
<dbReference type="PANTHER" id="PTHR30136:SF24">
    <property type="entry name" value="HTH-TYPE TRANSCRIPTIONAL REPRESSOR ALLR"/>
    <property type="match status" value="1"/>
</dbReference>
<dbReference type="PROSITE" id="PS51078">
    <property type="entry name" value="ICLR_ED"/>
    <property type="match status" value="1"/>
</dbReference>
<comment type="caution">
    <text evidence="8">The sequence shown here is derived from an EMBL/GenBank/DDBJ whole genome shotgun (WGS) entry which is preliminary data.</text>
</comment>
<name>A0A369LMD3_9ACTN</name>
<evidence type="ECO:0000256" key="2">
    <source>
        <dbReference type="ARBA" id="ARBA00023125"/>
    </source>
</evidence>
<dbReference type="InterPro" id="IPR014757">
    <property type="entry name" value="Tscrpt_reg_IclR_C"/>
</dbReference>
<dbReference type="Pfam" id="PF01614">
    <property type="entry name" value="IclR_C"/>
    <property type="match status" value="1"/>
</dbReference>
<dbReference type="Proteomes" id="UP000253975">
    <property type="component" value="Unassembled WGS sequence"/>
</dbReference>
<keyword evidence="2" id="KW-0238">DNA-binding</keyword>
<evidence type="ECO:0000256" key="3">
    <source>
        <dbReference type="ARBA" id="ARBA00023163"/>
    </source>
</evidence>
<comment type="function">
    <text evidence="4">May be an activator protein for the gylABX operon.</text>
</comment>
<dbReference type="PANTHER" id="PTHR30136">
    <property type="entry name" value="HELIX-TURN-HELIX TRANSCRIPTIONAL REGULATOR, ICLR FAMILY"/>
    <property type="match status" value="1"/>
</dbReference>
<reference evidence="8 9" key="1">
    <citation type="journal article" date="2018" name="Elife">
        <title>Discovery and characterization of a prevalent human gut bacterial enzyme sufficient for the inactivation of a family of plant toxins.</title>
        <authorList>
            <person name="Koppel N."/>
            <person name="Bisanz J.E."/>
            <person name="Pandelia M.E."/>
            <person name="Turnbaugh P.J."/>
            <person name="Balskus E.P."/>
        </authorList>
    </citation>
    <scope>NUCLEOTIDE SEQUENCE [LARGE SCALE GENOMIC DNA]</scope>
    <source>
        <strain evidence="8 9">OB21 GAM31</strain>
    </source>
</reference>
<keyword evidence="1" id="KW-0805">Transcription regulation</keyword>
<dbReference type="PROSITE" id="PS51077">
    <property type="entry name" value="HTH_ICLR"/>
    <property type="match status" value="1"/>
</dbReference>
<evidence type="ECO:0000256" key="1">
    <source>
        <dbReference type="ARBA" id="ARBA00023015"/>
    </source>
</evidence>
<dbReference type="GO" id="GO:0045892">
    <property type="term" value="P:negative regulation of DNA-templated transcription"/>
    <property type="evidence" value="ECO:0007669"/>
    <property type="project" value="TreeGrafter"/>
</dbReference>
<evidence type="ECO:0000259" key="6">
    <source>
        <dbReference type="PROSITE" id="PS51077"/>
    </source>
</evidence>
<evidence type="ECO:0000256" key="4">
    <source>
        <dbReference type="ARBA" id="ARBA00058938"/>
    </source>
</evidence>
<dbReference type="InterPro" id="IPR050707">
    <property type="entry name" value="HTH_MetabolicPath_Reg"/>
</dbReference>
<sequence>MGDSPEKPKTGNVQVLERAFDLLEALAQSREPLGLSTLATQTGMSKSTVHRILATMLERDYVTKTLNGAYAIGPKLFSMLSYHINSLELQVEAKPHLAALERELKLPAYLGVLDGPFVSIISKEATNRADELFTRVGKRYPAHCSSMGKCLLACLSADELEETLYGFTFEAHTANTITNKQEFLKYLHGVRRRGWAVDCEESEANHRCLAAPIFDFSGDAIAAVGVSGSNADMPESEFETMAHSVVKAARNISLSMGYVM</sequence>
<dbReference type="AlphaFoldDB" id="A0A369LMD3"/>
<dbReference type="FunFam" id="1.10.10.10:FF:000056">
    <property type="entry name" value="IclR family transcriptional regulator"/>
    <property type="match status" value="1"/>
</dbReference>
<organism evidence="8 9">
    <name type="scientific">Slackia isoflavoniconvertens</name>
    <dbReference type="NCBI Taxonomy" id="572010"/>
    <lineage>
        <taxon>Bacteria</taxon>
        <taxon>Bacillati</taxon>
        <taxon>Actinomycetota</taxon>
        <taxon>Coriobacteriia</taxon>
        <taxon>Eggerthellales</taxon>
        <taxon>Eggerthellaceae</taxon>
        <taxon>Slackia</taxon>
    </lineage>
</organism>
<evidence type="ECO:0000256" key="5">
    <source>
        <dbReference type="ARBA" id="ARBA00070406"/>
    </source>
</evidence>